<sequence length="193" mass="20308">MSVAAADPDFATRLNAFDLAALVYEDGIAIDRLMVDFARGLAEAGRRVGGIAQLPPGPATEPGQVDLIDLMTGDIRPLKQRLGPGAASCTLDGSALAAASTGIRRAVAAQVDLVVISKFSKQEIAGGGFRAEFAAAVEAGLPVLTSVKRSQIGGWLAFTGGLGTLLDGRMDILVDWWAETERRRAKTRHRHVS</sequence>
<accession>A0A947D2S1</accession>
<reference evidence="1 2" key="1">
    <citation type="submission" date="2021-06" db="EMBL/GenBank/DDBJ databases">
        <authorList>
            <person name="Grouzdev D.S."/>
            <person name="Koziaeva V."/>
        </authorList>
    </citation>
    <scope>NUCLEOTIDE SEQUENCE [LARGE SCALE GENOMIC DNA]</scope>
    <source>
        <strain evidence="1 2">22</strain>
    </source>
</reference>
<gene>
    <name evidence="1" type="ORF">KL771_03690</name>
</gene>
<comment type="caution">
    <text evidence="1">The sequence shown here is derived from an EMBL/GenBank/DDBJ whole genome shotgun (WGS) entry which is preliminary data.</text>
</comment>
<dbReference type="EMBL" id="JAHHZF010000002">
    <property type="protein sequence ID" value="MBT9288536.1"/>
    <property type="molecule type" value="Genomic_DNA"/>
</dbReference>
<keyword evidence="2" id="KW-1185">Reference proteome</keyword>
<protein>
    <submittedName>
        <fullName evidence="1">DUF2478 domain-containing protein</fullName>
    </submittedName>
</protein>
<evidence type="ECO:0000313" key="2">
    <source>
        <dbReference type="Proteomes" id="UP000766595"/>
    </source>
</evidence>
<dbReference type="Proteomes" id="UP000766595">
    <property type="component" value="Unassembled WGS sequence"/>
</dbReference>
<dbReference type="InterPro" id="IPR018912">
    <property type="entry name" value="DUF2478"/>
</dbReference>
<name>A0A947D2S1_9HYPH</name>
<dbReference type="Pfam" id="PF10649">
    <property type="entry name" value="DUF2478"/>
    <property type="match status" value="1"/>
</dbReference>
<evidence type="ECO:0000313" key="1">
    <source>
        <dbReference type="EMBL" id="MBT9288536.1"/>
    </source>
</evidence>
<dbReference type="RefSeq" id="WP_261967214.1">
    <property type="nucleotide sequence ID" value="NZ_JAHHZF010000002.1"/>
</dbReference>
<proteinExistence type="predicted"/>
<organism evidence="1 2">
    <name type="scientific">Prosthecodimorpha staleyi</name>
    <dbReference type="NCBI Taxonomy" id="2840188"/>
    <lineage>
        <taxon>Bacteria</taxon>
        <taxon>Pseudomonadati</taxon>
        <taxon>Pseudomonadota</taxon>
        <taxon>Alphaproteobacteria</taxon>
        <taxon>Hyphomicrobiales</taxon>
        <taxon>Ancalomicrobiaceae</taxon>
        <taxon>Prosthecodimorpha</taxon>
    </lineage>
</organism>
<dbReference type="AlphaFoldDB" id="A0A947D2S1"/>